<dbReference type="Proteomes" id="UP000575985">
    <property type="component" value="Unassembled WGS sequence"/>
</dbReference>
<feature type="compositionally biased region" description="Pro residues" evidence="5">
    <location>
        <begin position="314"/>
        <end position="324"/>
    </location>
</feature>
<evidence type="ECO:0000313" key="8">
    <source>
        <dbReference type="EMBL" id="NYI99100.1"/>
    </source>
</evidence>
<feature type="compositionally biased region" description="Pro residues" evidence="5">
    <location>
        <begin position="330"/>
        <end position="339"/>
    </location>
</feature>
<dbReference type="GO" id="GO:0005524">
    <property type="term" value="F:ATP binding"/>
    <property type="evidence" value="ECO:0007669"/>
    <property type="project" value="UniProtKB-KW"/>
</dbReference>
<dbReference type="AlphaFoldDB" id="A0A853BVU5"/>
<feature type="region of interest" description="Disordered" evidence="5">
    <location>
        <begin position="307"/>
        <end position="348"/>
    </location>
</feature>
<name>A0A853BVU5_9ACTN</name>
<dbReference type="PANTHER" id="PTHR43289:SF34">
    <property type="entry name" value="SERINE_THREONINE-PROTEIN KINASE YBDM-RELATED"/>
    <property type="match status" value="1"/>
</dbReference>
<feature type="region of interest" description="Disordered" evidence="5">
    <location>
        <begin position="370"/>
        <end position="408"/>
    </location>
</feature>
<evidence type="ECO:0000256" key="6">
    <source>
        <dbReference type="SAM" id="Phobius"/>
    </source>
</evidence>
<feature type="compositionally biased region" description="Low complexity" evidence="5">
    <location>
        <begin position="543"/>
        <end position="553"/>
    </location>
</feature>
<evidence type="ECO:0000256" key="1">
    <source>
        <dbReference type="ARBA" id="ARBA00022679"/>
    </source>
</evidence>
<dbReference type="SUPFAM" id="SSF56112">
    <property type="entry name" value="Protein kinase-like (PK-like)"/>
    <property type="match status" value="1"/>
</dbReference>
<evidence type="ECO:0000256" key="2">
    <source>
        <dbReference type="ARBA" id="ARBA00022741"/>
    </source>
</evidence>
<dbReference type="PANTHER" id="PTHR43289">
    <property type="entry name" value="MITOGEN-ACTIVATED PROTEIN KINASE KINASE KINASE 20-RELATED"/>
    <property type="match status" value="1"/>
</dbReference>
<accession>A0A853BVU5</accession>
<dbReference type="Gene3D" id="1.10.510.10">
    <property type="entry name" value="Transferase(Phosphotransferase) domain 1"/>
    <property type="match status" value="1"/>
</dbReference>
<gene>
    <name evidence="8" type="ORF">HNR12_005377</name>
</gene>
<feature type="transmembrane region" description="Helical" evidence="6">
    <location>
        <begin position="504"/>
        <end position="525"/>
    </location>
</feature>
<keyword evidence="6" id="KW-0812">Transmembrane</keyword>
<dbReference type="EMBL" id="JACCFO010000001">
    <property type="protein sequence ID" value="NYI99100.1"/>
    <property type="molecule type" value="Genomic_DNA"/>
</dbReference>
<keyword evidence="6" id="KW-0472">Membrane</keyword>
<proteinExistence type="predicted"/>
<keyword evidence="9" id="KW-1185">Reference proteome</keyword>
<sequence>MAEPPGPEGPLRVGPYTVLERLSEGPYGRTYLAAGRGRGRVAVTLLDGAIAQDPDLRHRLAREVAAARRIPGARIAAVLDADTMADPPWVATAFVAGLPLDAVVGRHGPLPAATVAVLGAGAAEGLAAEHAAGLLRGRMLPADVTVAADGPVLVSPAVVRAAAAGATMTGAVLGAPDFLPPETLMSLPAGSAADVFSLACVLVYAATGRSPFAAEPETAAAYRVIYAAPDLAGVPAALVGPLGAALDKDPDRRPAAAELAEALEAVEAPFPGEGWLPDPVAREVADAHPAQGSVADSATRDARLKARPATLVPLPGPPVVPAAPPVRRGPAPPPPPPAGDGPARVARAARRRLAARGAFSAWDMSGATALDTRLAPPPRRHAPPPRLVGRPEPRSGAPSPGYADAADPVGDEEVFYLLDRDLDGAADGGRGPSDTADPRAGGETEPPPWAVGPDVPGVPSAEPAHTDAGAGRRTGLLPALLAGAGALVLAVVVGTVSSEQASPLVLAVLGAVAAAGLAVPTAVLTRMRPLRRRRRGGAGGTPPSGSTESESSE</sequence>
<keyword evidence="1" id="KW-0808">Transferase</keyword>
<dbReference type="SMART" id="SM00220">
    <property type="entry name" value="S_TKc"/>
    <property type="match status" value="1"/>
</dbReference>
<dbReference type="InterPro" id="IPR000719">
    <property type="entry name" value="Prot_kinase_dom"/>
</dbReference>
<feature type="region of interest" description="Disordered" evidence="5">
    <location>
        <begin position="528"/>
        <end position="553"/>
    </location>
</feature>
<evidence type="ECO:0000256" key="4">
    <source>
        <dbReference type="ARBA" id="ARBA00022840"/>
    </source>
</evidence>
<feature type="transmembrane region" description="Helical" evidence="6">
    <location>
        <begin position="476"/>
        <end position="498"/>
    </location>
</feature>
<organism evidence="8 9">
    <name type="scientific">Streptomonospora nanhaiensis</name>
    <dbReference type="NCBI Taxonomy" id="1323731"/>
    <lineage>
        <taxon>Bacteria</taxon>
        <taxon>Bacillati</taxon>
        <taxon>Actinomycetota</taxon>
        <taxon>Actinomycetes</taxon>
        <taxon>Streptosporangiales</taxon>
        <taxon>Nocardiopsidaceae</taxon>
        <taxon>Streptomonospora</taxon>
    </lineage>
</organism>
<dbReference type="RefSeq" id="WP_179770137.1">
    <property type="nucleotide sequence ID" value="NZ_JACCFO010000001.1"/>
</dbReference>
<feature type="domain" description="Protein kinase" evidence="7">
    <location>
        <begin position="16"/>
        <end position="271"/>
    </location>
</feature>
<feature type="region of interest" description="Disordered" evidence="5">
    <location>
        <begin position="422"/>
        <end position="470"/>
    </location>
</feature>
<evidence type="ECO:0000256" key="5">
    <source>
        <dbReference type="SAM" id="MobiDB-lite"/>
    </source>
</evidence>
<keyword evidence="3" id="KW-0418">Kinase</keyword>
<comment type="caution">
    <text evidence="8">The sequence shown here is derived from an EMBL/GenBank/DDBJ whole genome shotgun (WGS) entry which is preliminary data.</text>
</comment>
<evidence type="ECO:0000313" key="9">
    <source>
        <dbReference type="Proteomes" id="UP000575985"/>
    </source>
</evidence>
<dbReference type="GO" id="GO:0004674">
    <property type="term" value="F:protein serine/threonine kinase activity"/>
    <property type="evidence" value="ECO:0007669"/>
    <property type="project" value="TreeGrafter"/>
</dbReference>
<keyword evidence="4" id="KW-0067">ATP-binding</keyword>
<dbReference type="Pfam" id="PF00069">
    <property type="entry name" value="Pkinase"/>
    <property type="match status" value="1"/>
</dbReference>
<keyword evidence="6" id="KW-1133">Transmembrane helix</keyword>
<reference evidence="8 9" key="1">
    <citation type="submission" date="2020-07" db="EMBL/GenBank/DDBJ databases">
        <title>Sequencing the genomes of 1000 actinobacteria strains.</title>
        <authorList>
            <person name="Klenk H.-P."/>
        </authorList>
    </citation>
    <scope>NUCLEOTIDE SEQUENCE [LARGE SCALE GENOMIC DNA]</scope>
    <source>
        <strain evidence="8 9">DSM 45927</strain>
    </source>
</reference>
<dbReference type="PROSITE" id="PS50011">
    <property type="entry name" value="PROTEIN_KINASE_DOM"/>
    <property type="match status" value="1"/>
</dbReference>
<keyword evidence="2" id="KW-0547">Nucleotide-binding</keyword>
<dbReference type="Gene3D" id="3.30.200.20">
    <property type="entry name" value="Phosphorylase Kinase, domain 1"/>
    <property type="match status" value="1"/>
</dbReference>
<dbReference type="InterPro" id="IPR011009">
    <property type="entry name" value="Kinase-like_dom_sf"/>
</dbReference>
<protein>
    <recommendedName>
        <fullName evidence="7">Protein kinase domain-containing protein</fullName>
    </recommendedName>
</protein>
<evidence type="ECO:0000256" key="3">
    <source>
        <dbReference type="ARBA" id="ARBA00022777"/>
    </source>
</evidence>
<evidence type="ECO:0000259" key="7">
    <source>
        <dbReference type="PROSITE" id="PS50011"/>
    </source>
</evidence>